<dbReference type="Proteomes" id="UP001292216">
    <property type="component" value="Unassembled WGS sequence"/>
</dbReference>
<comment type="caution">
    <text evidence="2">The sequence shown here is derived from an EMBL/GenBank/DDBJ whole genome shotgun (WGS) entry which is preliminary data.</text>
</comment>
<sequence length="172" mass="18303">MVKKVAGLLLVFLFLVPIHTFAFNLNENTAQVEVPEDFASLPESITVEGNYVCADDTVDNVDGQFKPLTTCSGDGGYARLDSVFGAGGAVRWEINPRFSTAHVFTGSLTISRYQNGVPVFYDSIRISCSGVFGEACGDYVELGLPSGTYSVSISGTARDASGLFSGSCHHVL</sequence>
<name>A0ABU5PI05_9BACL</name>
<evidence type="ECO:0000256" key="1">
    <source>
        <dbReference type="SAM" id="SignalP"/>
    </source>
</evidence>
<dbReference type="EMBL" id="JAYERP010000001">
    <property type="protein sequence ID" value="MEA3569578.1"/>
    <property type="molecule type" value="Genomic_DNA"/>
</dbReference>
<evidence type="ECO:0000313" key="2">
    <source>
        <dbReference type="EMBL" id="MEA3569578.1"/>
    </source>
</evidence>
<protein>
    <submittedName>
        <fullName evidence="2">Uncharacterized protein</fullName>
    </submittedName>
</protein>
<feature type="signal peptide" evidence="1">
    <location>
        <begin position="1"/>
        <end position="22"/>
    </location>
</feature>
<proteinExistence type="predicted"/>
<accession>A0ABU5PI05</accession>
<organism evidence="2 3">
    <name type="scientific">Paenibacillus phoenicis</name>
    <dbReference type="NCBI Taxonomy" id="554117"/>
    <lineage>
        <taxon>Bacteria</taxon>
        <taxon>Bacillati</taxon>
        <taxon>Bacillota</taxon>
        <taxon>Bacilli</taxon>
        <taxon>Bacillales</taxon>
        <taxon>Paenibacillaceae</taxon>
        <taxon>Paenibacillus</taxon>
    </lineage>
</organism>
<gene>
    <name evidence="2" type="ORF">U9M73_06150</name>
</gene>
<dbReference type="RefSeq" id="WP_323076562.1">
    <property type="nucleotide sequence ID" value="NZ_CBCSKM010000011.1"/>
</dbReference>
<feature type="chain" id="PRO_5045490403" evidence="1">
    <location>
        <begin position="23"/>
        <end position="172"/>
    </location>
</feature>
<evidence type="ECO:0000313" key="3">
    <source>
        <dbReference type="Proteomes" id="UP001292216"/>
    </source>
</evidence>
<keyword evidence="1" id="KW-0732">Signal</keyword>
<reference evidence="2 3" key="1">
    <citation type="submission" date="2023-12" db="EMBL/GenBank/DDBJ databases">
        <title>Whole genome sequencing of Paenibacillus phoenicis isolated from the Phoenix Mars Lander spacecraft assembly facility.</title>
        <authorList>
            <person name="Garcia A."/>
            <person name="Venkateswaran K."/>
        </authorList>
    </citation>
    <scope>NUCLEOTIDE SEQUENCE [LARGE SCALE GENOMIC DNA]</scope>
    <source>
        <strain evidence="2 3">3PO2SA</strain>
    </source>
</reference>
<keyword evidence="3" id="KW-1185">Reference proteome</keyword>